<dbReference type="InterPro" id="IPR002569">
    <property type="entry name" value="Met_Sox_Rdtase_MsrA_dom"/>
</dbReference>
<dbReference type="Pfam" id="PF01625">
    <property type="entry name" value="PMSR"/>
    <property type="match status" value="1"/>
</dbReference>
<evidence type="ECO:0000256" key="4">
    <source>
        <dbReference type="ARBA" id="ARBA00047806"/>
    </source>
</evidence>
<comment type="function">
    <text evidence="3 7">Has an important function as a repair enzyme for proteins that have been inactivated by oxidation. Catalyzes the reversible oxidation-reduction of methionine sulfoxide in proteins to methionine.</text>
</comment>
<keyword evidence="10" id="KW-1185">Reference proteome</keyword>
<evidence type="ECO:0000256" key="2">
    <source>
        <dbReference type="ARBA" id="ARBA00023268"/>
    </source>
</evidence>
<dbReference type="SUPFAM" id="SSF55068">
    <property type="entry name" value="Peptide methionine sulfoxide reductase"/>
    <property type="match status" value="1"/>
</dbReference>
<dbReference type="RefSeq" id="WP_044222214.1">
    <property type="nucleotide sequence ID" value="NZ_JRYR02000001.1"/>
</dbReference>
<dbReference type="InterPro" id="IPR050162">
    <property type="entry name" value="MsrA_MetSO_reductase"/>
</dbReference>
<proteinExistence type="inferred from homology"/>
<dbReference type="InterPro" id="IPR002579">
    <property type="entry name" value="Met_Sox_Rdtase_MsrB_dom"/>
</dbReference>
<dbReference type="GO" id="GO:0033743">
    <property type="term" value="F:peptide-methionine (R)-S-oxide reductase activity"/>
    <property type="evidence" value="ECO:0007669"/>
    <property type="project" value="UniProtKB-EC"/>
</dbReference>
<organism evidence="9 10">
    <name type="scientific">Flammeovirga pacifica</name>
    <dbReference type="NCBI Taxonomy" id="915059"/>
    <lineage>
        <taxon>Bacteria</taxon>
        <taxon>Pseudomonadati</taxon>
        <taxon>Bacteroidota</taxon>
        <taxon>Cytophagia</taxon>
        <taxon>Cytophagales</taxon>
        <taxon>Flammeovirgaceae</taxon>
        <taxon>Flammeovirga</taxon>
    </lineage>
</organism>
<comment type="catalytic activity">
    <reaction evidence="6 7">
        <text>[thioredoxin]-disulfide + L-methionine + H2O = L-methionine (S)-S-oxide + [thioredoxin]-dithiol</text>
        <dbReference type="Rhea" id="RHEA:19993"/>
        <dbReference type="Rhea" id="RHEA-COMP:10698"/>
        <dbReference type="Rhea" id="RHEA-COMP:10700"/>
        <dbReference type="ChEBI" id="CHEBI:15377"/>
        <dbReference type="ChEBI" id="CHEBI:29950"/>
        <dbReference type="ChEBI" id="CHEBI:50058"/>
        <dbReference type="ChEBI" id="CHEBI:57844"/>
        <dbReference type="ChEBI" id="CHEBI:58772"/>
        <dbReference type="EC" id="1.8.4.11"/>
    </reaction>
</comment>
<dbReference type="InterPro" id="IPR011057">
    <property type="entry name" value="Mss4-like_sf"/>
</dbReference>
<dbReference type="Gene3D" id="2.170.150.20">
    <property type="entry name" value="Peptide methionine sulfoxide reductase"/>
    <property type="match status" value="1"/>
</dbReference>
<dbReference type="HAMAP" id="MF_01401">
    <property type="entry name" value="MsrA"/>
    <property type="match status" value="1"/>
</dbReference>
<dbReference type="PANTHER" id="PTHR42799">
    <property type="entry name" value="MITOCHONDRIAL PEPTIDE METHIONINE SULFOXIDE REDUCTASE"/>
    <property type="match status" value="1"/>
</dbReference>
<keyword evidence="1 7" id="KW-0560">Oxidoreductase</keyword>
<sequence>MNKLTPFEEWVIKNKGTEQPYTGKYYYHSEDGVYTCKRCDAPLYNSKDKFNADCGWPAFDDEIEGAIKKVEDEDGQRIEILCSNCDGHLGHVFKGEGFTSKNVRHCVNSVSLNFEAKKAEKLSTAIFASGCFWGTEYYFLRTKGVISCEVGYIGGVNENPTYEEVCSGKTGHAEACRVVFDANRISYESLAKLFFETHDPTQLNKQGPDIGTQYRSEIFFLDENQKSTAFILIAQLKAKGVDVVTKVTEATTFYIAEDFHQDYYEKTAGKPYCHIYEKKF</sequence>
<feature type="domain" description="MsrB" evidence="8">
    <location>
        <begin position="1"/>
        <end position="117"/>
    </location>
</feature>
<dbReference type="GO" id="GO:0005737">
    <property type="term" value="C:cytoplasm"/>
    <property type="evidence" value="ECO:0007669"/>
    <property type="project" value="TreeGrafter"/>
</dbReference>
<name>A0A1S1YXD5_FLAPC</name>
<dbReference type="NCBIfam" id="NF004036">
    <property type="entry name" value="PRK05508.1"/>
    <property type="match status" value="1"/>
</dbReference>
<dbReference type="SUPFAM" id="SSF51316">
    <property type="entry name" value="Mss4-like"/>
    <property type="match status" value="1"/>
</dbReference>
<evidence type="ECO:0000256" key="6">
    <source>
        <dbReference type="ARBA" id="ARBA00048782"/>
    </source>
</evidence>
<dbReference type="Gene3D" id="3.30.1060.10">
    <property type="entry name" value="Peptide methionine sulphoxide reductase MsrA"/>
    <property type="match status" value="1"/>
</dbReference>
<protein>
    <recommendedName>
        <fullName evidence="7">Peptide methionine sulfoxide reductase MsrA</fullName>
        <shortName evidence="7">Protein-methionine-S-oxide reductase</shortName>
        <ecNumber evidence="7">1.8.4.11</ecNumber>
    </recommendedName>
    <alternativeName>
        <fullName evidence="7">Peptide-methionine (S)-S-oxide reductase</fullName>
        <shortName evidence="7">Peptide Met(O) reductase</shortName>
    </alternativeName>
</protein>
<comment type="caution">
    <text evidence="9">The sequence shown here is derived from an EMBL/GenBank/DDBJ whole genome shotgun (WGS) entry which is preliminary data.</text>
</comment>
<evidence type="ECO:0000256" key="5">
    <source>
        <dbReference type="ARBA" id="ARBA00048488"/>
    </source>
</evidence>
<dbReference type="NCBIfam" id="TIGR00357">
    <property type="entry name" value="peptide-methionine (R)-S-oxide reductase MsrB"/>
    <property type="match status" value="1"/>
</dbReference>
<dbReference type="EMBL" id="JRYR02000001">
    <property type="protein sequence ID" value="OHX65684.1"/>
    <property type="molecule type" value="Genomic_DNA"/>
</dbReference>
<evidence type="ECO:0000259" key="8">
    <source>
        <dbReference type="PROSITE" id="PS51790"/>
    </source>
</evidence>
<dbReference type="GO" id="GO:0008113">
    <property type="term" value="F:peptide-methionine (S)-S-oxide reductase activity"/>
    <property type="evidence" value="ECO:0007669"/>
    <property type="project" value="UniProtKB-UniRule"/>
</dbReference>
<dbReference type="PANTHER" id="PTHR42799:SF2">
    <property type="entry name" value="MITOCHONDRIAL PEPTIDE METHIONINE SULFOXIDE REDUCTASE"/>
    <property type="match status" value="1"/>
</dbReference>
<dbReference type="NCBIfam" id="TIGR00401">
    <property type="entry name" value="msrA"/>
    <property type="match status" value="1"/>
</dbReference>
<evidence type="ECO:0000256" key="7">
    <source>
        <dbReference type="HAMAP-Rule" id="MF_01401"/>
    </source>
</evidence>
<dbReference type="InterPro" id="IPR036509">
    <property type="entry name" value="Met_Sox_Rdtase_MsrA_sf"/>
</dbReference>
<dbReference type="STRING" id="915059.NH26_04635"/>
<evidence type="ECO:0000256" key="3">
    <source>
        <dbReference type="ARBA" id="ARBA00024679"/>
    </source>
</evidence>
<comment type="similarity">
    <text evidence="7">Belongs to the MsrA Met sulfoxide reductase family.</text>
</comment>
<accession>A0A1S1YXD5</accession>
<dbReference type="Pfam" id="PF01641">
    <property type="entry name" value="SelR"/>
    <property type="match status" value="1"/>
</dbReference>
<evidence type="ECO:0000313" key="10">
    <source>
        <dbReference type="Proteomes" id="UP000179797"/>
    </source>
</evidence>
<dbReference type="GO" id="GO:0034599">
    <property type="term" value="P:cellular response to oxidative stress"/>
    <property type="evidence" value="ECO:0007669"/>
    <property type="project" value="TreeGrafter"/>
</dbReference>
<comment type="catalytic activity">
    <reaction evidence="5">
        <text>L-methionyl-[protein] + [thioredoxin]-disulfide + H2O = L-methionyl-(R)-S-oxide-[protein] + [thioredoxin]-dithiol</text>
        <dbReference type="Rhea" id="RHEA:24164"/>
        <dbReference type="Rhea" id="RHEA-COMP:10698"/>
        <dbReference type="Rhea" id="RHEA-COMP:10700"/>
        <dbReference type="Rhea" id="RHEA-COMP:12313"/>
        <dbReference type="Rhea" id="RHEA-COMP:12314"/>
        <dbReference type="ChEBI" id="CHEBI:15377"/>
        <dbReference type="ChEBI" id="CHEBI:16044"/>
        <dbReference type="ChEBI" id="CHEBI:29950"/>
        <dbReference type="ChEBI" id="CHEBI:45764"/>
        <dbReference type="ChEBI" id="CHEBI:50058"/>
        <dbReference type="EC" id="1.8.4.12"/>
    </reaction>
</comment>
<dbReference type="PROSITE" id="PS51790">
    <property type="entry name" value="MSRB"/>
    <property type="match status" value="1"/>
</dbReference>
<evidence type="ECO:0000313" key="9">
    <source>
        <dbReference type="EMBL" id="OHX65684.1"/>
    </source>
</evidence>
<reference evidence="9 10" key="1">
    <citation type="journal article" date="2012" name="Int. J. Syst. Evol. Microbiol.">
        <title>Flammeovirga pacifica sp. nov., isolated from deep-sea sediment.</title>
        <authorList>
            <person name="Xu H."/>
            <person name="Fu Y."/>
            <person name="Yang N."/>
            <person name="Ding Z."/>
            <person name="Lai Q."/>
            <person name="Zeng R."/>
        </authorList>
    </citation>
    <scope>NUCLEOTIDE SEQUENCE [LARGE SCALE GENOMIC DNA]</scope>
    <source>
        <strain evidence="10">DSM 24597 / LMG 26175 / WPAGA1</strain>
    </source>
</reference>
<dbReference type="NCBIfam" id="NF004042">
    <property type="entry name" value="PRK05550.1"/>
    <property type="match status" value="1"/>
</dbReference>
<comment type="catalytic activity">
    <reaction evidence="4 7">
        <text>L-methionyl-[protein] + [thioredoxin]-disulfide + H2O = L-methionyl-(S)-S-oxide-[protein] + [thioredoxin]-dithiol</text>
        <dbReference type="Rhea" id="RHEA:14217"/>
        <dbReference type="Rhea" id="RHEA-COMP:10698"/>
        <dbReference type="Rhea" id="RHEA-COMP:10700"/>
        <dbReference type="Rhea" id="RHEA-COMP:12313"/>
        <dbReference type="Rhea" id="RHEA-COMP:12315"/>
        <dbReference type="ChEBI" id="CHEBI:15377"/>
        <dbReference type="ChEBI" id="CHEBI:16044"/>
        <dbReference type="ChEBI" id="CHEBI:29950"/>
        <dbReference type="ChEBI" id="CHEBI:44120"/>
        <dbReference type="ChEBI" id="CHEBI:50058"/>
        <dbReference type="EC" id="1.8.4.11"/>
    </reaction>
</comment>
<dbReference type="GO" id="GO:0033744">
    <property type="term" value="F:L-methionine:thioredoxin-disulfide S-oxidoreductase activity"/>
    <property type="evidence" value="ECO:0007669"/>
    <property type="project" value="RHEA"/>
</dbReference>
<dbReference type="AlphaFoldDB" id="A0A1S1YXD5"/>
<dbReference type="EC" id="1.8.4.11" evidence="7"/>
<evidence type="ECO:0000256" key="1">
    <source>
        <dbReference type="ARBA" id="ARBA00023002"/>
    </source>
</evidence>
<feature type="active site" evidence="7">
    <location>
        <position position="131"/>
    </location>
</feature>
<keyword evidence="2" id="KW-0511">Multifunctional enzyme</keyword>
<gene>
    <name evidence="7" type="primary">msrA</name>
    <name evidence="9" type="ORF">NH26_04635</name>
</gene>
<dbReference type="OrthoDB" id="4174719at2"/>
<dbReference type="Proteomes" id="UP000179797">
    <property type="component" value="Unassembled WGS sequence"/>
</dbReference>